<evidence type="ECO:0000313" key="2">
    <source>
        <dbReference type="Proteomes" id="UP001151760"/>
    </source>
</evidence>
<proteinExistence type="predicted"/>
<accession>A0ABQ5FWA4</accession>
<organism evidence="1 2">
    <name type="scientific">Tanacetum coccineum</name>
    <dbReference type="NCBI Taxonomy" id="301880"/>
    <lineage>
        <taxon>Eukaryota</taxon>
        <taxon>Viridiplantae</taxon>
        <taxon>Streptophyta</taxon>
        <taxon>Embryophyta</taxon>
        <taxon>Tracheophyta</taxon>
        <taxon>Spermatophyta</taxon>
        <taxon>Magnoliopsida</taxon>
        <taxon>eudicotyledons</taxon>
        <taxon>Gunneridae</taxon>
        <taxon>Pentapetalae</taxon>
        <taxon>asterids</taxon>
        <taxon>campanulids</taxon>
        <taxon>Asterales</taxon>
        <taxon>Asteraceae</taxon>
        <taxon>Asteroideae</taxon>
        <taxon>Anthemideae</taxon>
        <taxon>Anthemidinae</taxon>
        <taxon>Tanacetum</taxon>
    </lineage>
</organism>
<evidence type="ECO:0000313" key="1">
    <source>
        <dbReference type="EMBL" id="GJT67671.1"/>
    </source>
</evidence>
<comment type="caution">
    <text evidence="1">The sequence shown here is derived from an EMBL/GenBank/DDBJ whole genome shotgun (WGS) entry which is preliminary data.</text>
</comment>
<reference evidence="1" key="2">
    <citation type="submission" date="2022-01" db="EMBL/GenBank/DDBJ databases">
        <authorList>
            <person name="Yamashiro T."/>
            <person name="Shiraishi A."/>
            <person name="Satake H."/>
            <person name="Nakayama K."/>
        </authorList>
    </citation>
    <scope>NUCLEOTIDE SEQUENCE</scope>
</reference>
<gene>
    <name evidence="1" type="ORF">Tco_1019151</name>
</gene>
<reference evidence="1" key="1">
    <citation type="journal article" date="2022" name="Int. J. Mol. Sci.">
        <title>Draft Genome of Tanacetum Coccineum: Genomic Comparison of Closely Related Tanacetum-Family Plants.</title>
        <authorList>
            <person name="Yamashiro T."/>
            <person name="Shiraishi A."/>
            <person name="Nakayama K."/>
            <person name="Satake H."/>
        </authorList>
    </citation>
    <scope>NUCLEOTIDE SEQUENCE</scope>
</reference>
<dbReference type="EMBL" id="BQNB010017830">
    <property type="protein sequence ID" value="GJT67671.1"/>
    <property type="molecule type" value="Genomic_DNA"/>
</dbReference>
<dbReference type="Proteomes" id="UP001151760">
    <property type="component" value="Unassembled WGS sequence"/>
</dbReference>
<protein>
    <submittedName>
        <fullName evidence="1">Uncharacterized protein</fullName>
    </submittedName>
</protein>
<keyword evidence="2" id="KW-1185">Reference proteome</keyword>
<name>A0ABQ5FWA4_9ASTR</name>
<sequence length="111" mass="12309">MTSSTTRFDIEKFDGKNDFGLWKIKMRALMAEVVVAMVREEVPWPGEAMVDWPSVRLIPTTVEEKEDWWFLEDKGGAVDLGVVNSLLEDIPGDVMGESGGETFGVDGGAVW</sequence>